<organism evidence="3 4">
    <name type="scientific">Streptomyces albiaxialis</name>
    <dbReference type="NCBI Taxonomy" id="329523"/>
    <lineage>
        <taxon>Bacteria</taxon>
        <taxon>Bacillati</taxon>
        <taxon>Actinomycetota</taxon>
        <taxon>Actinomycetes</taxon>
        <taxon>Kitasatosporales</taxon>
        <taxon>Streptomycetaceae</taxon>
        <taxon>Streptomyces</taxon>
    </lineage>
</organism>
<accession>A0ABP5HBD4</accession>
<dbReference type="EMBL" id="BAAAPE010000002">
    <property type="protein sequence ID" value="GAA2065995.1"/>
    <property type="molecule type" value="Genomic_DNA"/>
</dbReference>
<evidence type="ECO:0000313" key="3">
    <source>
        <dbReference type="EMBL" id="GAA2065995.1"/>
    </source>
</evidence>
<dbReference type="PANTHER" id="PTHR35568">
    <property type="entry name" value="TRANSCRIPTIONAL REGULATOR DAUR"/>
    <property type="match status" value="1"/>
</dbReference>
<reference evidence="4" key="1">
    <citation type="journal article" date="2019" name="Int. J. Syst. Evol. Microbiol.">
        <title>The Global Catalogue of Microorganisms (GCM) 10K type strain sequencing project: providing services to taxonomists for standard genome sequencing and annotation.</title>
        <authorList>
            <consortium name="The Broad Institute Genomics Platform"/>
            <consortium name="The Broad Institute Genome Sequencing Center for Infectious Disease"/>
            <person name="Wu L."/>
            <person name="Ma J."/>
        </authorList>
    </citation>
    <scope>NUCLEOTIDE SEQUENCE [LARGE SCALE GENOMIC DNA]</scope>
    <source>
        <strain evidence="4">JCM 15478</strain>
    </source>
</reference>
<dbReference type="InterPro" id="IPR039445">
    <property type="entry name" value="DauR-like_HTH"/>
</dbReference>
<protein>
    <submittedName>
        <fullName evidence="3">PAS domain-containing protein</fullName>
    </submittedName>
</protein>
<dbReference type="Pfam" id="PF13309">
    <property type="entry name" value="HTH_22"/>
    <property type="match status" value="1"/>
</dbReference>
<evidence type="ECO:0000259" key="1">
    <source>
        <dbReference type="Pfam" id="PF08348"/>
    </source>
</evidence>
<proteinExistence type="predicted"/>
<name>A0ABP5HBD4_9ACTN</name>
<feature type="domain" description="Transcriptional regulator DauR-like HTH" evidence="2">
    <location>
        <begin position="144"/>
        <end position="203"/>
    </location>
</feature>
<sequence length="205" mass="22296">MSNQQHLMDQLQQVAQGLAATFAPFCEVVVHDLRDPEHAIVAIENNLSGRSVGDPATELGLARLADDAYPQVVANYPNRFADGRRAKSTSVGIKDEDGRYAAALCLNVDMTVFDGIGKVLEQFGRHDGAEAPGESLDPANAEGIRARIDAFAARHATTPRALRTEQRRTLVRQLKTQGFMEVRRSAETIADHLGVSRATVYADAK</sequence>
<dbReference type="Pfam" id="PF08348">
    <property type="entry name" value="PAS_6"/>
    <property type="match status" value="1"/>
</dbReference>
<evidence type="ECO:0000313" key="4">
    <source>
        <dbReference type="Proteomes" id="UP001500016"/>
    </source>
</evidence>
<gene>
    <name evidence="3" type="ORF">GCM10009801_11910</name>
</gene>
<dbReference type="Proteomes" id="UP001500016">
    <property type="component" value="Unassembled WGS sequence"/>
</dbReference>
<feature type="domain" description="YheO-like" evidence="1">
    <location>
        <begin position="9"/>
        <end position="115"/>
    </location>
</feature>
<dbReference type="InterPro" id="IPR039446">
    <property type="entry name" value="DauR-like"/>
</dbReference>
<keyword evidence="4" id="KW-1185">Reference proteome</keyword>
<dbReference type="InterPro" id="IPR013559">
    <property type="entry name" value="YheO"/>
</dbReference>
<evidence type="ECO:0000259" key="2">
    <source>
        <dbReference type="Pfam" id="PF13309"/>
    </source>
</evidence>
<comment type="caution">
    <text evidence="3">The sequence shown here is derived from an EMBL/GenBank/DDBJ whole genome shotgun (WGS) entry which is preliminary data.</text>
</comment>
<dbReference type="PANTHER" id="PTHR35568:SF1">
    <property type="entry name" value="TRANSCRIPTIONAL REGULATOR DAUR"/>
    <property type="match status" value="1"/>
</dbReference>